<sequence>MCSPTHSNQSAVSPRHCAPEVWGVEPLFPEVAALDPGWSGVRGCSLVYCLLHFSGALLLCVAMAVFKKSGVPPWVSRRCTGQCTADFGSNDGLPGSLVD</sequence>
<keyword evidence="1" id="KW-0472">Membrane</keyword>
<dbReference type="EMBL" id="HBJA01125154">
    <property type="protein sequence ID" value="CAE0831795.1"/>
    <property type="molecule type" value="Transcribed_RNA"/>
</dbReference>
<gene>
    <name evidence="2" type="ORF">EGYM00163_LOCUS43075</name>
    <name evidence="3" type="ORF">EGYM00163_LOCUS43077</name>
</gene>
<protein>
    <submittedName>
        <fullName evidence="3">Uncharacterized protein</fullName>
    </submittedName>
</protein>
<evidence type="ECO:0000256" key="1">
    <source>
        <dbReference type="SAM" id="Phobius"/>
    </source>
</evidence>
<proteinExistence type="predicted"/>
<accession>A0A6T2I5L4</accession>
<keyword evidence="1" id="KW-1133">Transmembrane helix</keyword>
<keyword evidence="1" id="KW-0812">Transmembrane</keyword>
<feature type="transmembrane region" description="Helical" evidence="1">
    <location>
        <begin position="45"/>
        <end position="66"/>
    </location>
</feature>
<reference evidence="3" key="1">
    <citation type="submission" date="2021-01" db="EMBL/GenBank/DDBJ databases">
        <authorList>
            <person name="Corre E."/>
            <person name="Pelletier E."/>
            <person name="Niang G."/>
            <person name="Scheremetjew M."/>
            <person name="Finn R."/>
            <person name="Kale V."/>
            <person name="Holt S."/>
            <person name="Cochrane G."/>
            <person name="Meng A."/>
            <person name="Brown T."/>
            <person name="Cohen L."/>
        </authorList>
    </citation>
    <scope>NUCLEOTIDE SEQUENCE</scope>
    <source>
        <strain evidence="3">CCMP1594</strain>
    </source>
</reference>
<dbReference type="AlphaFoldDB" id="A0A6T2I5L4"/>
<evidence type="ECO:0000313" key="2">
    <source>
        <dbReference type="EMBL" id="CAE0831793.1"/>
    </source>
</evidence>
<organism evidence="3">
    <name type="scientific">Eutreptiella gymnastica</name>
    <dbReference type="NCBI Taxonomy" id="73025"/>
    <lineage>
        <taxon>Eukaryota</taxon>
        <taxon>Discoba</taxon>
        <taxon>Euglenozoa</taxon>
        <taxon>Euglenida</taxon>
        <taxon>Spirocuta</taxon>
        <taxon>Euglenophyceae</taxon>
        <taxon>Eutreptiales</taxon>
        <taxon>Eutreptiaceae</taxon>
        <taxon>Eutreptiella</taxon>
    </lineage>
</organism>
<dbReference type="EMBL" id="HBJA01125152">
    <property type="protein sequence ID" value="CAE0831793.1"/>
    <property type="molecule type" value="Transcribed_RNA"/>
</dbReference>
<evidence type="ECO:0000313" key="3">
    <source>
        <dbReference type="EMBL" id="CAE0831795.1"/>
    </source>
</evidence>
<name>A0A6T2I5L4_9EUGL</name>